<gene>
    <name evidence="1" type="ORF">BDN72DRAFT_899204</name>
</gene>
<protein>
    <submittedName>
        <fullName evidence="1">Uncharacterized protein</fullName>
    </submittedName>
</protein>
<name>A0ACD3APH5_9AGAR</name>
<proteinExistence type="predicted"/>
<evidence type="ECO:0000313" key="2">
    <source>
        <dbReference type="Proteomes" id="UP000308600"/>
    </source>
</evidence>
<accession>A0ACD3APH5</accession>
<dbReference type="Proteomes" id="UP000308600">
    <property type="component" value="Unassembled WGS sequence"/>
</dbReference>
<reference evidence="1 2" key="1">
    <citation type="journal article" date="2019" name="Nat. Ecol. Evol.">
        <title>Megaphylogeny resolves global patterns of mushroom evolution.</title>
        <authorList>
            <person name="Varga T."/>
            <person name="Krizsan K."/>
            <person name="Foldi C."/>
            <person name="Dima B."/>
            <person name="Sanchez-Garcia M."/>
            <person name="Sanchez-Ramirez S."/>
            <person name="Szollosi G.J."/>
            <person name="Szarkandi J.G."/>
            <person name="Papp V."/>
            <person name="Albert L."/>
            <person name="Andreopoulos W."/>
            <person name="Angelini C."/>
            <person name="Antonin V."/>
            <person name="Barry K.W."/>
            <person name="Bougher N.L."/>
            <person name="Buchanan P."/>
            <person name="Buyck B."/>
            <person name="Bense V."/>
            <person name="Catcheside P."/>
            <person name="Chovatia M."/>
            <person name="Cooper J."/>
            <person name="Damon W."/>
            <person name="Desjardin D."/>
            <person name="Finy P."/>
            <person name="Geml J."/>
            <person name="Haridas S."/>
            <person name="Hughes K."/>
            <person name="Justo A."/>
            <person name="Karasinski D."/>
            <person name="Kautmanova I."/>
            <person name="Kiss B."/>
            <person name="Kocsube S."/>
            <person name="Kotiranta H."/>
            <person name="LaButti K.M."/>
            <person name="Lechner B.E."/>
            <person name="Liimatainen K."/>
            <person name="Lipzen A."/>
            <person name="Lukacs Z."/>
            <person name="Mihaltcheva S."/>
            <person name="Morgado L.N."/>
            <person name="Niskanen T."/>
            <person name="Noordeloos M.E."/>
            <person name="Ohm R.A."/>
            <person name="Ortiz-Santana B."/>
            <person name="Ovrebo C."/>
            <person name="Racz N."/>
            <person name="Riley R."/>
            <person name="Savchenko A."/>
            <person name="Shiryaev A."/>
            <person name="Soop K."/>
            <person name="Spirin V."/>
            <person name="Szebenyi C."/>
            <person name="Tomsovsky M."/>
            <person name="Tulloss R.E."/>
            <person name="Uehling J."/>
            <person name="Grigoriev I.V."/>
            <person name="Vagvolgyi C."/>
            <person name="Papp T."/>
            <person name="Martin F.M."/>
            <person name="Miettinen O."/>
            <person name="Hibbett D.S."/>
            <person name="Nagy L.G."/>
        </authorList>
    </citation>
    <scope>NUCLEOTIDE SEQUENCE [LARGE SCALE GENOMIC DNA]</scope>
    <source>
        <strain evidence="1 2">NL-1719</strain>
    </source>
</reference>
<sequence>MRTNFFIAATVFALASFGQSRVILRREVASSFNRDDGGIGEFGHIIIEVCSQFPEKCHTEELRSESSTDATAAAEGIPLLGGLLGGAGGGLLGGVLGLVDGLLDPVLDMVNS</sequence>
<evidence type="ECO:0000313" key="1">
    <source>
        <dbReference type="EMBL" id="TFK67174.1"/>
    </source>
</evidence>
<dbReference type="EMBL" id="ML208383">
    <property type="protein sequence ID" value="TFK67174.1"/>
    <property type="molecule type" value="Genomic_DNA"/>
</dbReference>
<organism evidence="1 2">
    <name type="scientific">Pluteus cervinus</name>
    <dbReference type="NCBI Taxonomy" id="181527"/>
    <lineage>
        <taxon>Eukaryota</taxon>
        <taxon>Fungi</taxon>
        <taxon>Dikarya</taxon>
        <taxon>Basidiomycota</taxon>
        <taxon>Agaricomycotina</taxon>
        <taxon>Agaricomycetes</taxon>
        <taxon>Agaricomycetidae</taxon>
        <taxon>Agaricales</taxon>
        <taxon>Pluteineae</taxon>
        <taxon>Pluteaceae</taxon>
        <taxon>Pluteus</taxon>
    </lineage>
</organism>
<keyword evidence="2" id="KW-1185">Reference proteome</keyword>